<name>A0AAN6T3I4_9PEZI</name>
<reference evidence="1" key="1">
    <citation type="journal article" date="2023" name="Mol. Phylogenet. Evol.">
        <title>Genome-scale phylogeny and comparative genomics of the fungal order Sordariales.</title>
        <authorList>
            <person name="Hensen N."/>
            <person name="Bonometti L."/>
            <person name="Westerberg I."/>
            <person name="Brannstrom I.O."/>
            <person name="Guillou S."/>
            <person name="Cros-Aarteil S."/>
            <person name="Calhoun S."/>
            <person name="Haridas S."/>
            <person name="Kuo A."/>
            <person name="Mondo S."/>
            <person name="Pangilinan J."/>
            <person name="Riley R."/>
            <person name="LaButti K."/>
            <person name="Andreopoulos B."/>
            <person name="Lipzen A."/>
            <person name="Chen C."/>
            <person name="Yan M."/>
            <person name="Daum C."/>
            <person name="Ng V."/>
            <person name="Clum A."/>
            <person name="Steindorff A."/>
            <person name="Ohm R.A."/>
            <person name="Martin F."/>
            <person name="Silar P."/>
            <person name="Natvig D.O."/>
            <person name="Lalanne C."/>
            <person name="Gautier V."/>
            <person name="Ament-Velasquez S.L."/>
            <person name="Kruys A."/>
            <person name="Hutchinson M.I."/>
            <person name="Powell A.J."/>
            <person name="Barry K."/>
            <person name="Miller A.N."/>
            <person name="Grigoriev I.V."/>
            <person name="Debuchy R."/>
            <person name="Gladieux P."/>
            <person name="Hiltunen Thoren M."/>
            <person name="Johannesson H."/>
        </authorList>
    </citation>
    <scope>NUCLEOTIDE SEQUENCE</scope>
    <source>
        <strain evidence="1">CBS 757.83</strain>
    </source>
</reference>
<dbReference type="AlphaFoldDB" id="A0AAN6T3I4"/>
<reference evidence="1" key="2">
    <citation type="submission" date="2023-05" db="EMBL/GenBank/DDBJ databases">
        <authorList>
            <consortium name="Lawrence Berkeley National Laboratory"/>
            <person name="Steindorff A."/>
            <person name="Hensen N."/>
            <person name="Bonometti L."/>
            <person name="Westerberg I."/>
            <person name="Brannstrom I.O."/>
            <person name="Guillou S."/>
            <person name="Cros-Aarteil S."/>
            <person name="Calhoun S."/>
            <person name="Haridas S."/>
            <person name="Kuo A."/>
            <person name="Mondo S."/>
            <person name="Pangilinan J."/>
            <person name="Riley R."/>
            <person name="Labutti K."/>
            <person name="Andreopoulos B."/>
            <person name="Lipzen A."/>
            <person name="Chen C."/>
            <person name="Yanf M."/>
            <person name="Daum C."/>
            <person name="Ng V."/>
            <person name="Clum A."/>
            <person name="Ohm R."/>
            <person name="Martin F."/>
            <person name="Silar P."/>
            <person name="Natvig D."/>
            <person name="Lalanne C."/>
            <person name="Gautier V."/>
            <person name="Ament-Velasquez S.L."/>
            <person name="Kruys A."/>
            <person name="Hutchinson M.I."/>
            <person name="Powell A.J."/>
            <person name="Barry K."/>
            <person name="Miller A.N."/>
            <person name="Grigoriev I.V."/>
            <person name="Debuchy R."/>
            <person name="Gladieux P."/>
            <person name="Thoren M.H."/>
            <person name="Johannesson H."/>
        </authorList>
    </citation>
    <scope>NUCLEOTIDE SEQUENCE</scope>
    <source>
        <strain evidence="1">CBS 757.83</strain>
    </source>
</reference>
<keyword evidence="2" id="KW-1185">Reference proteome</keyword>
<protein>
    <submittedName>
        <fullName evidence="1">Uncharacterized protein</fullName>
    </submittedName>
</protein>
<organism evidence="1 2">
    <name type="scientific">Parathielavia hyrcaniae</name>
    <dbReference type="NCBI Taxonomy" id="113614"/>
    <lineage>
        <taxon>Eukaryota</taxon>
        <taxon>Fungi</taxon>
        <taxon>Dikarya</taxon>
        <taxon>Ascomycota</taxon>
        <taxon>Pezizomycotina</taxon>
        <taxon>Sordariomycetes</taxon>
        <taxon>Sordariomycetidae</taxon>
        <taxon>Sordariales</taxon>
        <taxon>Chaetomiaceae</taxon>
        <taxon>Parathielavia</taxon>
    </lineage>
</organism>
<gene>
    <name evidence="1" type="ORF">N658DRAFT_522763</name>
</gene>
<dbReference type="InterPro" id="IPR031472">
    <property type="entry name" value="MAT1-1-2/MatA-2/Smr1"/>
</dbReference>
<dbReference type="Pfam" id="PF17043">
    <property type="entry name" value="MAT1-1-2"/>
    <property type="match status" value="1"/>
</dbReference>
<dbReference type="EMBL" id="MU863630">
    <property type="protein sequence ID" value="KAK4102749.1"/>
    <property type="molecule type" value="Genomic_DNA"/>
</dbReference>
<evidence type="ECO:0000313" key="2">
    <source>
        <dbReference type="Proteomes" id="UP001305647"/>
    </source>
</evidence>
<proteinExistence type="predicted"/>
<evidence type="ECO:0000313" key="1">
    <source>
        <dbReference type="EMBL" id="KAK4102749.1"/>
    </source>
</evidence>
<accession>A0AAN6T3I4</accession>
<comment type="caution">
    <text evidence="1">The sequence shown here is derived from an EMBL/GenBank/DDBJ whole genome shotgun (WGS) entry which is preliminary data.</text>
</comment>
<dbReference type="Proteomes" id="UP001305647">
    <property type="component" value="Unassembled WGS sequence"/>
</dbReference>
<sequence>MRLQSQHIRSILAKDIEEFENHFEEILQTASVFLVTTERVAQSPSLVIVDQVSVVNTVCHFLVSSNAILEFLDFHYRRTGLASGGDPSLEKQVKDAQILVQELLSTLILHKKAEHYPGKELGLVHGEDVMVYGNFLLHKFHHAEQSQIPDPDDENVDIGKLVRYWHTESLFSPLRHVPGTPWHKFFGNLRPGPLASPALFRERKPLPYFHALIPPTIEWLHVELEDEYAKYREMFERFESLPGPRLPDSAKMAMIRNIQRRLSHYFNGWKRVEEPSILCLEDMSDFPCPEYDLLGASRFEALNAEINATDMAGIALLGEPVAPVPGMMHAQARRYCLEFDGEWDVDSE</sequence>